<proteinExistence type="predicted"/>
<name>A0A7R9ET17_9NEOP</name>
<feature type="compositionally biased region" description="Polar residues" evidence="1">
    <location>
        <begin position="1"/>
        <end position="14"/>
    </location>
</feature>
<dbReference type="AlphaFoldDB" id="A0A7R9ET17"/>
<reference evidence="2" key="1">
    <citation type="submission" date="2020-11" db="EMBL/GenBank/DDBJ databases">
        <authorList>
            <person name="Tran Van P."/>
        </authorList>
    </citation>
    <scope>NUCLEOTIDE SEQUENCE</scope>
</reference>
<organism evidence="2">
    <name type="scientific">Timema bartmani</name>
    <dbReference type="NCBI Taxonomy" id="61472"/>
    <lineage>
        <taxon>Eukaryota</taxon>
        <taxon>Metazoa</taxon>
        <taxon>Ecdysozoa</taxon>
        <taxon>Arthropoda</taxon>
        <taxon>Hexapoda</taxon>
        <taxon>Insecta</taxon>
        <taxon>Pterygota</taxon>
        <taxon>Neoptera</taxon>
        <taxon>Polyneoptera</taxon>
        <taxon>Phasmatodea</taxon>
        <taxon>Timematodea</taxon>
        <taxon>Timematoidea</taxon>
        <taxon>Timematidae</taxon>
        <taxon>Timema</taxon>
    </lineage>
</organism>
<evidence type="ECO:0000256" key="1">
    <source>
        <dbReference type="SAM" id="MobiDB-lite"/>
    </source>
</evidence>
<evidence type="ECO:0000313" key="2">
    <source>
        <dbReference type="EMBL" id="CAD7439897.1"/>
    </source>
</evidence>
<sequence>MTATYYTTQPTISQVIGPPNEGSRLATRGDTTGMSGEKAGSRSRGLQRFLGNIIKHKNRLDKTPGILVKKGGLNVSELDWHAQLRLGIWGSCSWMSALGWFFGMECKKQLLLNAAVATSVAENNEVPSQEDTWIKCLKRKQCKPWIALHMLVVSFGHGDNGSHDQVSKCAGLLSDDPDYVAGENW</sequence>
<protein>
    <submittedName>
        <fullName evidence="2">Uncharacterized protein</fullName>
    </submittedName>
</protein>
<gene>
    <name evidence="2" type="ORF">TBIB3V08_LOCUS2439</name>
</gene>
<dbReference type="EMBL" id="OD564816">
    <property type="protein sequence ID" value="CAD7439897.1"/>
    <property type="molecule type" value="Genomic_DNA"/>
</dbReference>
<accession>A0A7R9ET17</accession>
<feature type="region of interest" description="Disordered" evidence="1">
    <location>
        <begin position="1"/>
        <end position="43"/>
    </location>
</feature>